<organism evidence="2 3">
    <name type="scientific">Kitasatospora griseola</name>
    <name type="common">Streptomyces griseolosporeus</name>
    <dbReference type="NCBI Taxonomy" id="2064"/>
    <lineage>
        <taxon>Bacteria</taxon>
        <taxon>Bacillati</taxon>
        <taxon>Actinomycetota</taxon>
        <taxon>Actinomycetes</taxon>
        <taxon>Kitasatosporales</taxon>
        <taxon>Streptomycetaceae</taxon>
        <taxon>Kitasatospora</taxon>
    </lineage>
</organism>
<dbReference type="Gene3D" id="3.40.50.1820">
    <property type="entry name" value="alpha/beta hydrolase"/>
    <property type="match status" value="1"/>
</dbReference>
<dbReference type="PATRIC" id="fig|2064.6.peg.5252"/>
<dbReference type="Proteomes" id="UP000032066">
    <property type="component" value="Unassembled WGS sequence"/>
</dbReference>
<name>A0A0D0PP85_KITGR</name>
<dbReference type="EMBL" id="JXZB01000004">
    <property type="protein sequence ID" value="KIQ62277.1"/>
    <property type="molecule type" value="Genomic_DNA"/>
</dbReference>
<feature type="transmembrane region" description="Helical" evidence="1">
    <location>
        <begin position="101"/>
        <end position="122"/>
    </location>
</feature>
<dbReference type="AlphaFoldDB" id="A0A0D0PP85"/>
<dbReference type="Pfam" id="PF00756">
    <property type="entry name" value="Esterase"/>
    <property type="match status" value="1"/>
</dbReference>
<feature type="transmembrane region" description="Helical" evidence="1">
    <location>
        <begin position="49"/>
        <end position="70"/>
    </location>
</feature>
<sequence>MARPYDLCVEISLLSGWLPWTLRILALVAVAAALARISPFWLRRRLPWVVGGSIGLTALTALLVALVGGVDDPLPFGLWFWLCCALLGLGGLAAGLRNSSWWNLAAVPVAAGLSLLCAANSLNISTGYYPSVDAAVGDLSGAPVPQQMSLDEARNTVGKATEGRVVQVDIPAEPSGFKHRRELVYLPPAWFRSKVRPKLPVLEMIGGQYAAPDNWIRAGEAIKTADEFAAAHNGFAPILVMVDATGSFKTDTECVNGAHGKAEDHLVKDIPQYMEKTFDTATGPRSWGVIGWSMGGTCAVDLAVVHPDVFGRFVDISGDDGPNVGSKQVTIAQLYGGDAAAWEAHDPATVLGKAKKGVYQNSTGLFVVGDQETEKHLTAAQNLDKAAKAAGLTTEVRVRPGKHDWQLGSLAFKESLPWLAKEFGLPGVTG</sequence>
<dbReference type="PANTHER" id="PTHR48098">
    <property type="entry name" value="ENTEROCHELIN ESTERASE-RELATED"/>
    <property type="match status" value="1"/>
</dbReference>
<protein>
    <recommendedName>
        <fullName evidence="4">Esterase</fullName>
    </recommendedName>
</protein>
<keyword evidence="1" id="KW-1133">Transmembrane helix</keyword>
<keyword evidence="3" id="KW-1185">Reference proteome</keyword>
<dbReference type="InterPro" id="IPR050583">
    <property type="entry name" value="Mycobacterial_A85_antigen"/>
</dbReference>
<dbReference type="STRING" id="2064.TR51_24575"/>
<evidence type="ECO:0008006" key="4">
    <source>
        <dbReference type="Google" id="ProtNLM"/>
    </source>
</evidence>
<keyword evidence="1" id="KW-0812">Transmembrane</keyword>
<dbReference type="InterPro" id="IPR029058">
    <property type="entry name" value="AB_hydrolase_fold"/>
</dbReference>
<dbReference type="GO" id="GO:0016747">
    <property type="term" value="F:acyltransferase activity, transferring groups other than amino-acyl groups"/>
    <property type="evidence" value="ECO:0007669"/>
    <property type="project" value="TreeGrafter"/>
</dbReference>
<evidence type="ECO:0000313" key="3">
    <source>
        <dbReference type="Proteomes" id="UP000032066"/>
    </source>
</evidence>
<accession>A0A0D0PP85</accession>
<dbReference type="SUPFAM" id="SSF53474">
    <property type="entry name" value="alpha/beta-Hydrolases"/>
    <property type="match status" value="1"/>
</dbReference>
<proteinExistence type="predicted"/>
<gene>
    <name evidence="2" type="ORF">TR51_24575</name>
</gene>
<evidence type="ECO:0000313" key="2">
    <source>
        <dbReference type="EMBL" id="KIQ62277.1"/>
    </source>
</evidence>
<dbReference type="InterPro" id="IPR000801">
    <property type="entry name" value="Esterase-like"/>
</dbReference>
<feature type="transmembrane region" description="Helical" evidence="1">
    <location>
        <begin position="20"/>
        <end position="37"/>
    </location>
</feature>
<evidence type="ECO:0000256" key="1">
    <source>
        <dbReference type="SAM" id="Phobius"/>
    </source>
</evidence>
<feature type="transmembrane region" description="Helical" evidence="1">
    <location>
        <begin position="76"/>
        <end position="94"/>
    </location>
</feature>
<keyword evidence="1" id="KW-0472">Membrane</keyword>
<reference evidence="2 3" key="1">
    <citation type="submission" date="2015-02" db="EMBL/GenBank/DDBJ databases">
        <title>Draft genome sequence of Kitasatospora griseola MF730-N6, a bafilomycin, terpentecin and satosporin producer.</title>
        <authorList>
            <person name="Arens J.C."/>
            <person name="Haltli B."/>
            <person name="Kerr R.G."/>
        </authorList>
    </citation>
    <scope>NUCLEOTIDE SEQUENCE [LARGE SCALE GENOMIC DNA]</scope>
    <source>
        <strain evidence="2 3">MF730-N6</strain>
    </source>
</reference>
<comment type="caution">
    <text evidence="2">The sequence shown here is derived from an EMBL/GenBank/DDBJ whole genome shotgun (WGS) entry which is preliminary data.</text>
</comment>
<dbReference type="PANTHER" id="PTHR48098:SF1">
    <property type="entry name" value="DIACYLGLYCEROL ACYLTRANSFERASE_MYCOLYLTRANSFERASE AG85A"/>
    <property type="match status" value="1"/>
</dbReference>